<evidence type="ECO:0000313" key="1">
    <source>
        <dbReference type="EMBL" id="PQK17796.1"/>
    </source>
</evidence>
<dbReference type="InterPro" id="IPR036392">
    <property type="entry name" value="PLAT/LH2_dom_sf"/>
</dbReference>
<reference evidence="1 2" key="1">
    <citation type="submission" date="2016-07" db="EMBL/GenBank/DDBJ databases">
        <title>Comparative genomics of the entomopathogenic fungus Beauveria bassiana.</title>
        <authorList>
            <person name="Valero Jimenez C.A."/>
            <person name="Zwaan B.J."/>
            <person name="Van Kan J.A."/>
            <person name="Takken W."/>
            <person name="Debets A.J."/>
            <person name="Schoustra S.E."/>
            <person name="Koenraadt C.J."/>
        </authorList>
    </citation>
    <scope>NUCLEOTIDE SEQUENCE [LARGE SCALE GENOMIC DNA]</scope>
    <source>
        <strain evidence="1 2">ARSEF 8028</strain>
    </source>
</reference>
<evidence type="ECO:0000313" key="2">
    <source>
        <dbReference type="Proteomes" id="UP000237441"/>
    </source>
</evidence>
<name>A0A2S7YNM5_BEABA</name>
<proteinExistence type="predicted"/>
<dbReference type="AlphaFoldDB" id="A0A2S7YNM5"/>
<accession>A0A2S7YNM5</accession>
<gene>
    <name evidence="1" type="ORF">BB8028_0009g00010</name>
</gene>
<dbReference type="Proteomes" id="UP000237441">
    <property type="component" value="Unassembled WGS sequence"/>
</dbReference>
<sequence>MQHPAAEQTIAWPPYEPGVERVVATFDIRHRDWLFSTSCKEVKDINYELKVANVEGAGTYDKVWFTLGDKDDKEPKQTVVGYGLTAGDIKKGSVGSNEEIVPLSHLKQVAISEEHRWFRPFANTWTFESIIFTATCASSGQKLLMDKYDWIHANLYRVDDTPVWTGDFSAWDWLEVHGK</sequence>
<protein>
    <submittedName>
        <fullName evidence="1">Uncharacterized protein</fullName>
    </submittedName>
</protein>
<dbReference type="EMBL" id="JRHA01000009">
    <property type="protein sequence ID" value="PQK17796.1"/>
    <property type="molecule type" value="Genomic_DNA"/>
</dbReference>
<dbReference type="SUPFAM" id="SSF49723">
    <property type="entry name" value="Lipase/lipooxygenase domain (PLAT/LH2 domain)"/>
    <property type="match status" value="1"/>
</dbReference>
<organism evidence="1 2">
    <name type="scientific">Beauveria bassiana</name>
    <name type="common">White muscardine disease fungus</name>
    <name type="synonym">Tritirachium shiotae</name>
    <dbReference type="NCBI Taxonomy" id="176275"/>
    <lineage>
        <taxon>Eukaryota</taxon>
        <taxon>Fungi</taxon>
        <taxon>Dikarya</taxon>
        <taxon>Ascomycota</taxon>
        <taxon>Pezizomycotina</taxon>
        <taxon>Sordariomycetes</taxon>
        <taxon>Hypocreomycetidae</taxon>
        <taxon>Hypocreales</taxon>
        <taxon>Cordycipitaceae</taxon>
        <taxon>Beauveria</taxon>
    </lineage>
</organism>
<comment type="caution">
    <text evidence="1">The sequence shown here is derived from an EMBL/GenBank/DDBJ whole genome shotgun (WGS) entry which is preliminary data.</text>
</comment>